<name>A0A9W3J839_BACTU</name>
<dbReference type="Proteomes" id="UP000005259">
    <property type="component" value="Chromosome"/>
</dbReference>
<gene>
    <name evidence="1" type="ORF">BTG_11835</name>
</gene>
<protein>
    <submittedName>
        <fullName evidence="1">Uncharacterized protein</fullName>
    </submittedName>
</protein>
<dbReference type="KEGG" id="bti:BTG_11835"/>
<evidence type="ECO:0000313" key="2">
    <source>
        <dbReference type="Proteomes" id="UP000005259"/>
    </source>
</evidence>
<reference evidence="1 2" key="1">
    <citation type="submission" date="2012-08" db="EMBL/GenBank/DDBJ databases">
        <authorList>
            <person name="Doggett N."/>
            <person name="Teshima H."/>
            <person name="Bruce D."/>
            <person name="Detter J.C."/>
            <person name="Johnson S.L."/>
            <person name="Han C."/>
        </authorList>
    </citation>
    <scope>NUCLEOTIDE SEQUENCE [LARGE SCALE GENOMIC DNA]</scope>
    <source>
        <strain evidence="1 2">HD-771</strain>
    </source>
</reference>
<proteinExistence type="predicted"/>
<dbReference type="RefSeq" id="WP_000841662.1">
    <property type="nucleotide sequence ID" value="NC_018500.1"/>
</dbReference>
<evidence type="ECO:0000313" key="1">
    <source>
        <dbReference type="EMBL" id="AFQ15823.1"/>
    </source>
</evidence>
<dbReference type="AlphaFoldDB" id="A0A9W3J839"/>
<sequence>MKSNWKSHPICELGDQIGKAIMLTCKENAYIGGLKDITEKFIMIEVGEGMVIAVDRTVLNDESIELHVVGG</sequence>
<organism evidence="1 2">
    <name type="scientific">Bacillus thuringiensis HD-771</name>
    <dbReference type="NCBI Taxonomy" id="1218175"/>
    <lineage>
        <taxon>Bacteria</taxon>
        <taxon>Bacillati</taxon>
        <taxon>Bacillota</taxon>
        <taxon>Bacilli</taxon>
        <taxon>Bacillales</taxon>
        <taxon>Bacillaceae</taxon>
        <taxon>Bacillus</taxon>
        <taxon>Bacillus cereus group</taxon>
    </lineage>
</organism>
<dbReference type="EMBL" id="CP003752">
    <property type="protein sequence ID" value="AFQ15823.1"/>
    <property type="molecule type" value="Genomic_DNA"/>
</dbReference>
<accession>A0A9W3J839</accession>